<dbReference type="AlphaFoldDB" id="A0A244CSZ7"/>
<dbReference type="RefSeq" id="WP_086743665.1">
    <property type="nucleotide sequence ID" value="NZ_MWPV01000002.1"/>
</dbReference>
<reference evidence="2 3" key="1">
    <citation type="submission" date="2017-02" db="EMBL/GenBank/DDBJ databases">
        <title>Pseudoalteromonas ulvae TC14 Genome.</title>
        <authorList>
            <person name="Molmeret M."/>
        </authorList>
    </citation>
    <scope>NUCLEOTIDE SEQUENCE [LARGE SCALE GENOMIC DNA]</scope>
    <source>
        <strain evidence="2">TC14</strain>
    </source>
</reference>
<dbReference type="EMBL" id="MWPV01000002">
    <property type="protein sequence ID" value="OUL58359.1"/>
    <property type="molecule type" value="Genomic_DNA"/>
</dbReference>
<evidence type="ECO:0000259" key="1">
    <source>
        <dbReference type="SMART" id="SM00267"/>
    </source>
</evidence>
<dbReference type="SUPFAM" id="SSF55073">
    <property type="entry name" value="Nucleotide cyclase"/>
    <property type="match status" value="1"/>
</dbReference>
<dbReference type="Proteomes" id="UP000194841">
    <property type="component" value="Unassembled WGS sequence"/>
</dbReference>
<evidence type="ECO:0000313" key="3">
    <source>
        <dbReference type="Proteomes" id="UP000194841"/>
    </source>
</evidence>
<sequence length="168" mass="19235">MIFSFQNASFRDHDTGLYNQAYFMEVFNREWHRLIRDQDALTVILVDPHVNLRDEQQKILFVELANILKLQTYRSTDLVCRFNDNYFALGLFGLNQGGTNVIIERIQAAIKTALGESFGAVNICYGAVNVHPNDTVNIEMFFQETLGVLHAAELNGVNSFKITQYTQH</sequence>
<dbReference type="NCBIfam" id="TIGR00254">
    <property type="entry name" value="GGDEF"/>
    <property type="match status" value="1"/>
</dbReference>
<dbReference type="Gene3D" id="3.30.70.270">
    <property type="match status" value="1"/>
</dbReference>
<organism evidence="2 3">
    <name type="scientific">Pseudoalteromonas ulvae</name>
    <dbReference type="NCBI Taxonomy" id="107327"/>
    <lineage>
        <taxon>Bacteria</taxon>
        <taxon>Pseudomonadati</taxon>
        <taxon>Pseudomonadota</taxon>
        <taxon>Gammaproteobacteria</taxon>
        <taxon>Alteromonadales</taxon>
        <taxon>Pseudoalteromonadaceae</taxon>
        <taxon>Pseudoalteromonas</taxon>
    </lineage>
</organism>
<dbReference type="SMART" id="SM00267">
    <property type="entry name" value="GGDEF"/>
    <property type="match status" value="1"/>
</dbReference>
<dbReference type="InterPro" id="IPR043128">
    <property type="entry name" value="Rev_trsase/Diguanyl_cyclase"/>
</dbReference>
<dbReference type="InterPro" id="IPR029787">
    <property type="entry name" value="Nucleotide_cyclase"/>
</dbReference>
<dbReference type="Pfam" id="PF00990">
    <property type="entry name" value="GGDEF"/>
    <property type="match status" value="1"/>
</dbReference>
<evidence type="ECO:0000313" key="2">
    <source>
        <dbReference type="EMBL" id="OUL58359.1"/>
    </source>
</evidence>
<accession>A0A244CSZ7</accession>
<dbReference type="InterPro" id="IPR000160">
    <property type="entry name" value="GGDEF_dom"/>
</dbReference>
<dbReference type="OrthoDB" id="9180959at2"/>
<comment type="caution">
    <text evidence="2">The sequence shown here is derived from an EMBL/GenBank/DDBJ whole genome shotgun (WGS) entry which is preliminary data.</text>
</comment>
<protein>
    <submittedName>
        <fullName evidence="2">Diguanylate cyclase</fullName>
    </submittedName>
</protein>
<gene>
    <name evidence="2" type="ORF">B1199_08485</name>
</gene>
<name>A0A244CSZ7_PSEDV</name>
<keyword evidence="3" id="KW-1185">Reference proteome</keyword>
<proteinExistence type="predicted"/>
<feature type="domain" description="GGDEF" evidence="1">
    <location>
        <begin position="1"/>
        <end position="163"/>
    </location>
</feature>